<protein>
    <submittedName>
        <fullName evidence="2">DUF5134 domain-containing protein</fullName>
    </submittedName>
</protein>
<keyword evidence="1" id="KW-0812">Transmembrane</keyword>
<dbReference type="OrthoDB" id="4734452at2"/>
<dbReference type="Pfam" id="PF17197">
    <property type="entry name" value="DUF5134"/>
    <property type="match status" value="1"/>
</dbReference>
<dbReference type="InterPro" id="IPR033458">
    <property type="entry name" value="DUF5134"/>
</dbReference>
<organism evidence="2 3">
    <name type="scientific">Agromyces protaetiae</name>
    <dbReference type="NCBI Taxonomy" id="2509455"/>
    <lineage>
        <taxon>Bacteria</taxon>
        <taxon>Bacillati</taxon>
        <taxon>Actinomycetota</taxon>
        <taxon>Actinomycetes</taxon>
        <taxon>Micrococcales</taxon>
        <taxon>Microbacteriaceae</taxon>
        <taxon>Agromyces</taxon>
    </lineage>
</organism>
<feature type="transmembrane region" description="Helical" evidence="1">
    <location>
        <begin position="6"/>
        <end position="26"/>
    </location>
</feature>
<dbReference type="KEGG" id="agf:ET445_02395"/>
<feature type="transmembrane region" description="Helical" evidence="1">
    <location>
        <begin position="164"/>
        <end position="186"/>
    </location>
</feature>
<name>A0A4P6FF42_9MICO</name>
<accession>A0A4P6FF42</accession>
<proteinExistence type="predicted"/>
<keyword evidence="1" id="KW-1133">Transmembrane helix</keyword>
<dbReference type="RefSeq" id="WP_129188498.1">
    <property type="nucleotide sequence ID" value="NZ_CP035491.1"/>
</dbReference>
<sequence>MIATAAFSWGFTLWFAALGGASLVGLARAGRTPDGVSYAAHAIMAGVMALMPWGWSAVVPQAIWIAVFGAFALWYLSLAISRPGTRIGPGTGHHATGTLLWYHGAMMGAMVWMSVLVVLAAGAVGGASVMHHELAMAGGPGALDAPDASGLASAGGAAGWQQPLWAAALTWAFVALFAVAAAWFGARLVSRLAAVRAGSGGGRDIPTALPPAVEAAVSLAMAAGMGVAFAAML</sequence>
<evidence type="ECO:0000256" key="1">
    <source>
        <dbReference type="SAM" id="Phobius"/>
    </source>
</evidence>
<evidence type="ECO:0000313" key="2">
    <source>
        <dbReference type="EMBL" id="QAY72357.1"/>
    </source>
</evidence>
<keyword evidence="3" id="KW-1185">Reference proteome</keyword>
<feature type="transmembrane region" description="Helical" evidence="1">
    <location>
        <begin position="61"/>
        <end position="80"/>
    </location>
</feature>
<dbReference type="AlphaFoldDB" id="A0A4P6FF42"/>
<reference evidence="2 3" key="1">
    <citation type="submission" date="2019-01" db="EMBL/GenBank/DDBJ databases">
        <title>Genome sequencing of strain FW100M-8.</title>
        <authorList>
            <person name="Heo J."/>
            <person name="Kim S.-J."/>
            <person name="Kim J.-S."/>
            <person name="Hong S.-B."/>
            <person name="Kwon S.-W."/>
        </authorList>
    </citation>
    <scope>NUCLEOTIDE SEQUENCE [LARGE SCALE GENOMIC DNA]</scope>
    <source>
        <strain evidence="2 3">FW100M-8</strain>
    </source>
</reference>
<dbReference type="Proteomes" id="UP000291259">
    <property type="component" value="Chromosome"/>
</dbReference>
<evidence type="ECO:0000313" key="3">
    <source>
        <dbReference type="Proteomes" id="UP000291259"/>
    </source>
</evidence>
<keyword evidence="1" id="KW-0472">Membrane</keyword>
<dbReference type="EMBL" id="CP035491">
    <property type="protein sequence ID" value="QAY72357.1"/>
    <property type="molecule type" value="Genomic_DNA"/>
</dbReference>
<feature type="transmembrane region" description="Helical" evidence="1">
    <location>
        <begin position="100"/>
        <end position="124"/>
    </location>
</feature>
<gene>
    <name evidence="2" type="ORF">ET445_02395</name>
</gene>